<proteinExistence type="predicted"/>
<evidence type="ECO:0000313" key="3">
    <source>
        <dbReference type="Proteomes" id="UP001163719"/>
    </source>
</evidence>
<evidence type="ECO:0008006" key="4">
    <source>
        <dbReference type="Google" id="ProtNLM"/>
    </source>
</evidence>
<dbReference type="Proteomes" id="UP001163719">
    <property type="component" value="Unassembled WGS sequence"/>
</dbReference>
<comment type="caution">
    <text evidence="2">The sequence shown here is derived from an EMBL/GenBank/DDBJ whole genome shotgun (WGS) entry which is preliminary data.</text>
</comment>
<gene>
    <name evidence="2" type="ORF">OH806_10955</name>
</gene>
<evidence type="ECO:0000256" key="1">
    <source>
        <dbReference type="SAM" id="SignalP"/>
    </source>
</evidence>
<sequence>MKKSTLIIISFMTQFFFAQGSDNNMNMQEVENQLYEKNLVEVKRQLDRNFIHSENKSTQILGYVFYFFYYLKLEDEKKAVLSLQKAKQLAHSTKSKLDMAYVDYAYMSYYNYLEKYQLAFQSFNSAINEFSKHVDQNYILTILYLEQYKAQKQNVLEANNKTYIQKAYDHAQKTNNKYLKARATLVKGSYFLEDCR</sequence>
<reference evidence="2" key="1">
    <citation type="submission" date="2022-10" db="EMBL/GenBank/DDBJ databases">
        <title>Chryseobacterium babae sp. nov. isolated from the gut of the beetle Oryctes rhinoceros, and Chryseobacterium kimseyorum sp. nov., isolated from a stick insect rearing cage.</title>
        <authorList>
            <person name="Shelomi M."/>
            <person name="Han C.-J."/>
            <person name="Chen W.-M."/>
            <person name="Chen H.-K."/>
            <person name="Liaw S.-J."/>
            <person name="Muhle E."/>
            <person name="Clermont D."/>
        </authorList>
    </citation>
    <scope>NUCLEOTIDE SEQUENCE</scope>
    <source>
        <strain evidence="2">WLa1L2M3</strain>
    </source>
</reference>
<protein>
    <recommendedName>
        <fullName evidence="4">Tetratricopeptide repeat-containing protein</fullName>
    </recommendedName>
</protein>
<name>A0ABT3HPS1_9FLAO</name>
<dbReference type="RefSeq" id="WP_264743723.1">
    <property type="nucleotide sequence ID" value="NZ_JAPDHV010000004.1"/>
</dbReference>
<dbReference type="InterPro" id="IPR011990">
    <property type="entry name" value="TPR-like_helical_dom_sf"/>
</dbReference>
<evidence type="ECO:0000313" key="2">
    <source>
        <dbReference type="EMBL" id="MCW3161781.1"/>
    </source>
</evidence>
<keyword evidence="1" id="KW-0732">Signal</keyword>
<dbReference type="Gene3D" id="1.25.40.10">
    <property type="entry name" value="Tetratricopeptide repeat domain"/>
    <property type="match status" value="1"/>
</dbReference>
<organism evidence="2 3">
    <name type="scientific">Chryseobacterium oryctis</name>
    <dbReference type="NCBI Taxonomy" id="2952618"/>
    <lineage>
        <taxon>Bacteria</taxon>
        <taxon>Pseudomonadati</taxon>
        <taxon>Bacteroidota</taxon>
        <taxon>Flavobacteriia</taxon>
        <taxon>Flavobacteriales</taxon>
        <taxon>Weeksellaceae</taxon>
        <taxon>Chryseobacterium group</taxon>
        <taxon>Chryseobacterium</taxon>
    </lineage>
</organism>
<dbReference type="EMBL" id="JAPDHV010000004">
    <property type="protein sequence ID" value="MCW3161781.1"/>
    <property type="molecule type" value="Genomic_DNA"/>
</dbReference>
<accession>A0ABT3HPS1</accession>
<keyword evidence="3" id="KW-1185">Reference proteome</keyword>
<feature type="signal peptide" evidence="1">
    <location>
        <begin position="1"/>
        <end position="18"/>
    </location>
</feature>
<feature type="chain" id="PRO_5046703645" description="Tetratricopeptide repeat-containing protein" evidence="1">
    <location>
        <begin position="19"/>
        <end position="196"/>
    </location>
</feature>